<evidence type="ECO:0000313" key="2">
    <source>
        <dbReference type="EMBL" id="KAF2875480.1"/>
    </source>
</evidence>
<organism evidence="2 3">
    <name type="scientific">Massariosphaeria phaeospora</name>
    <dbReference type="NCBI Taxonomy" id="100035"/>
    <lineage>
        <taxon>Eukaryota</taxon>
        <taxon>Fungi</taxon>
        <taxon>Dikarya</taxon>
        <taxon>Ascomycota</taxon>
        <taxon>Pezizomycotina</taxon>
        <taxon>Dothideomycetes</taxon>
        <taxon>Pleosporomycetidae</taxon>
        <taxon>Pleosporales</taxon>
        <taxon>Pleosporales incertae sedis</taxon>
        <taxon>Massariosphaeria</taxon>
    </lineage>
</organism>
<evidence type="ECO:0000313" key="3">
    <source>
        <dbReference type="Proteomes" id="UP000481861"/>
    </source>
</evidence>
<proteinExistence type="predicted"/>
<reference evidence="2 3" key="1">
    <citation type="submission" date="2020-01" db="EMBL/GenBank/DDBJ databases">
        <authorList>
            <consortium name="DOE Joint Genome Institute"/>
            <person name="Haridas S."/>
            <person name="Albert R."/>
            <person name="Binder M."/>
            <person name="Bloem J."/>
            <person name="Labutti K."/>
            <person name="Salamov A."/>
            <person name="Andreopoulos B."/>
            <person name="Baker S.E."/>
            <person name="Barry K."/>
            <person name="Bills G."/>
            <person name="Bluhm B.H."/>
            <person name="Cannon C."/>
            <person name="Castanera R."/>
            <person name="Culley D.E."/>
            <person name="Daum C."/>
            <person name="Ezra D."/>
            <person name="Gonzalez J.B."/>
            <person name="Henrissat B."/>
            <person name="Kuo A."/>
            <person name="Liang C."/>
            <person name="Lipzen A."/>
            <person name="Lutzoni F."/>
            <person name="Magnuson J."/>
            <person name="Mondo S."/>
            <person name="Nolan M."/>
            <person name="Ohm R."/>
            <person name="Pangilinan J."/>
            <person name="Park H.-J.H."/>
            <person name="Ramirez L."/>
            <person name="Alfaro M."/>
            <person name="Sun H."/>
            <person name="Tritt A."/>
            <person name="Yoshinaga Y."/>
            <person name="Zwiers L.-H.L."/>
            <person name="Turgeon B.G."/>
            <person name="Goodwin S.B."/>
            <person name="Spatafora J.W."/>
            <person name="Crous P.W."/>
            <person name="Grigoriev I.V."/>
        </authorList>
    </citation>
    <scope>NUCLEOTIDE SEQUENCE [LARGE SCALE GENOMIC DNA]</scope>
    <source>
        <strain evidence="2 3">CBS 611.86</strain>
    </source>
</reference>
<dbReference type="Proteomes" id="UP000481861">
    <property type="component" value="Unassembled WGS sequence"/>
</dbReference>
<dbReference type="AlphaFoldDB" id="A0A7C8MAJ6"/>
<protein>
    <submittedName>
        <fullName evidence="2">Uncharacterized protein</fullName>
    </submittedName>
</protein>
<dbReference type="EMBL" id="JAADJZ010000004">
    <property type="protein sequence ID" value="KAF2875480.1"/>
    <property type="molecule type" value="Genomic_DNA"/>
</dbReference>
<sequence length="169" mass="18295">MPPSSRSPNVPQSPTLLPHRSASTSTTPTMCTPLFIVLVAGTLRPSPAYTILASALRCGIFETRRWRSRYVGRMCDSAGTLRLDANIDGGGGGWVWCWCCWGGGAAWLGLERGRAGLGGGGGLGMEEGLRRRVRRECVWVREARVRRNVEARALAVGFVSGVFFKEQGV</sequence>
<keyword evidence="3" id="KW-1185">Reference proteome</keyword>
<comment type="caution">
    <text evidence="2">The sequence shown here is derived from an EMBL/GenBank/DDBJ whole genome shotgun (WGS) entry which is preliminary data.</text>
</comment>
<feature type="region of interest" description="Disordered" evidence="1">
    <location>
        <begin position="1"/>
        <end position="26"/>
    </location>
</feature>
<evidence type="ECO:0000256" key="1">
    <source>
        <dbReference type="SAM" id="MobiDB-lite"/>
    </source>
</evidence>
<gene>
    <name evidence="2" type="ORF">BDV95DRAFT_275347</name>
</gene>
<name>A0A7C8MAJ6_9PLEO</name>
<accession>A0A7C8MAJ6</accession>